<dbReference type="GO" id="GO:0005524">
    <property type="term" value="F:ATP binding"/>
    <property type="evidence" value="ECO:0007669"/>
    <property type="project" value="UniProtKB-UniRule"/>
</dbReference>
<dbReference type="PANTHER" id="PTHR43869:SF1">
    <property type="entry name" value="GLYCINE BETAINE_PROLINE BETAINE TRANSPORT SYSTEM ATP-BINDING PROTEIN PROV"/>
    <property type="match status" value="1"/>
</dbReference>
<dbReference type="InterPro" id="IPR003593">
    <property type="entry name" value="AAA+_ATPase"/>
</dbReference>
<keyword evidence="7" id="KW-0997">Cell inner membrane</keyword>
<keyword evidence="7" id="KW-0472">Membrane</keyword>
<comment type="similarity">
    <text evidence="1 7">Belongs to the ABC transporter superfamily.</text>
</comment>
<evidence type="ECO:0000256" key="5">
    <source>
        <dbReference type="ARBA" id="ARBA00022970"/>
    </source>
</evidence>
<evidence type="ECO:0000256" key="6">
    <source>
        <dbReference type="PROSITE-ProRule" id="PRU00703"/>
    </source>
</evidence>
<keyword evidence="2 7" id="KW-0813">Transport</keyword>
<dbReference type="Pfam" id="PF00005">
    <property type="entry name" value="ABC_tran"/>
    <property type="match status" value="1"/>
</dbReference>
<proteinExistence type="inferred from homology"/>
<keyword evidence="5" id="KW-0029">Amino-acid transport</keyword>
<dbReference type="PROSITE" id="PS50893">
    <property type="entry name" value="ABC_TRANSPORTER_2"/>
    <property type="match status" value="1"/>
</dbReference>
<reference evidence="11" key="1">
    <citation type="submission" date="2011-06" db="EMBL/GenBank/DDBJ databases">
        <authorList>
            <consortium name="US DOE Joint Genome Institute (JGI-PGF)"/>
            <person name="Lucas S."/>
            <person name="Han J."/>
            <person name="Lapidus A."/>
            <person name="Cheng J.-F."/>
            <person name="Goodwin L."/>
            <person name="Pitluck S."/>
            <person name="Peters L."/>
            <person name="Land M.L."/>
            <person name="Hauser L."/>
            <person name="Vogl K."/>
            <person name="Liu Z."/>
            <person name="Overmann J."/>
            <person name="Frigaard N.-U."/>
            <person name="Bryant D.A."/>
            <person name="Woyke T.J."/>
        </authorList>
    </citation>
    <scope>NUCLEOTIDE SEQUENCE [LARGE SCALE GENOMIC DNA]</scope>
    <source>
        <strain evidence="11">970</strain>
    </source>
</reference>
<accession>H8YZV6</accession>
<dbReference type="AlphaFoldDB" id="H8YZV6"/>
<name>H8YZV6_9GAMM</name>
<evidence type="ECO:0000313" key="10">
    <source>
        <dbReference type="EMBL" id="EIC22233.1"/>
    </source>
</evidence>
<dbReference type="EC" id="7.6.2.9" evidence="7"/>
<dbReference type="NCBIfam" id="TIGR01186">
    <property type="entry name" value="proV"/>
    <property type="match status" value="1"/>
</dbReference>
<dbReference type="InterPro" id="IPR027417">
    <property type="entry name" value="P-loop_NTPase"/>
</dbReference>
<keyword evidence="6" id="KW-0129">CBS domain</keyword>
<dbReference type="FunFam" id="3.40.50.300:FF:000201">
    <property type="entry name" value="Glycine betaine/L-proline ABC transporter ATP-binding protein"/>
    <property type="match status" value="1"/>
</dbReference>
<dbReference type="PROSITE" id="PS00211">
    <property type="entry name" value="ABC_TRANSPORTER_1"/>
    <property type="match status" value="1"/>
</dbReference>
<reference evidence="10 11" key="2">
    <citation type="submission" date="2011-11" db="EMBL/GenBank/DDBJ databases">
        <authorList>
            <consortium name="US DOE Joint Genome Institute"/>
            <person name="Lucas S."/>
            <person name="Han J."/>
            <person name="Lapidus A."/>
            <person name="Cheng J.-F."/>
            <person name="Goodwin L."/>
            <person name="Pitluck S."/>
            <person name="Peters L."/>
            <person name="Ovchinnikova G."/>
            <person name="Zhang X."/>
            <person name="Detter J.C."/>
            <person name="Han C."/>
            <person name="Tapia R."/>
            <person name="Land M."/>
            <person name="Hauser L."/>
            <person name="Kyrpides N."/>
            <person name="Ivanova N."/>
            <person name="Pagani I."/>
            <person name="Vogl K."/>
            <person name="Liu Z."/>
            <person name="Overmann J."/>
            <person name="Frigaard N.-U."/>
            <person name="Bryant D."/>
            <person name="Woyke T."/>
        </authorList>
    </citation>
    <scope>NUCLEOTIDE SEQUENCE [LARGE SCALE GENOMIC DNA]</scope>
    <source>
        <strain evidence="10 11">970</strain>
    </source>
</reference>
<dbReference type="SMART" id="SM00382">
    <property type="entry name" value="AAA"/>
    <property type="match status" value="1"/>
</dbReference>
<evidence type="ECO:0000256" key="3">
    <source>
        <dbReference type="ARBA" id="ARBA00022741"/>
    </source>
</evidence>
<dbReference type="PANTHER" id="PTHR43869">
    <property type="entry name" value="GLYCINE BETAINE/PROLINE BETAINE TRANSPORT SYSTEM ATP-BINDING PROTEIN PROV"/>
    <property type="match status" value="1"/>
</dbReference>
<evidence type="ECO:0000256" key="7">
    <source>
        <dbReference type="RuleBase" id="RU369116"/>
    </source>
</evidence>
<protein>
    <recommendedName>
        <fullName evidence="7">Quaternary amine transport ATP-binding protein</fullName>
        <ecNumber evidence="7">7.6.2.9</ecNumber>
    </recommendedName>
</protein>
<feature type="domain" description="CBS" evidence="9">
    <location>
        <begin position="365"/>
        <end position="418"/>
    </location>
</feature>
<feature type="domain" description="ABC transporter" evidence="8">
    <location>
        <begin position="51"/>
        <end position="287"/>
    </location>
</feature>
<comment type="subunit">
    <text evidence="7">The complex is probably composed of two ATP-binding proteins, two transmembrane proteins and a solute-binding protein.</text>
</comment>
<comment type="subcellular location">
    <subcellularLocation>
        <location evidence="7">Cell inner membrane</location>
        <topology evidence="7">Peripheral membrane protein</topology>
    </subcellularLocation>
</comment>
<dbReference type="GO" id="GO:0031460">
    <property type="term" value="P:glycine betaine transport"/>
    <property type="evidence" value="ECO:0007669"/>
    <property type="project" value="InterPro"/>
</dbReference>
<dbReference type="GO" id="GO:0006970">
    <property type="term" value="P:response to osmotic stress"/>
    <property type="evidence" value="ECO:0007669"/>
    <property type="project" value="UniProtKB-ARBA"/>
</dbReference>
<sequence>MNCRQDRRPDARLRTADKHDSRMTDKLVIEDLYKIFGPAPDEAIALLHQGLEKDEIFNRTGTTVGVQQASFSIREGEVFVVMGLSGSGKSTLVRMINRLIEPTRGRILLDGVDITAMSKQDLINMRRHQMSMVFQSFALLPHKTVAENAAFGLDVAGIPASEQREQALKALATVGLEPYADSYPDELSGGMRQRVGLARALATEAPILLMDEAFSALDPLIRTEMQDELVSLQDKKPHTIVFISHDLDEAIRIGDRIAIMEGGRVVQIGTPEEIVTRPANDYVRSFFYGVDVSKVFSAGDIASNRALIVFERTGVNVRAALAQLQDHGRALGVVTDRENRYRGMVSVNTLAAAAKGDGTHWDQAFIPNVEPAPAEMDLSEVLSRVATTEHPIPVVDDHGQYRGIIDKTILLQTLDKTT</sequence>
<keyword evidence="3 7" id="KW-0547">Nucleotide-binding</keyword>
<evidence type="ECO:0000256" key="1">
    <source>
        <dbReference type="ARBA" id="ARBA00005417"/>
    </source>
</evidence>
<dbReference type="InterPro" id="IPR003439">
    <property type="entry name" value="ABC_transporter-like_ATP-bd"/>
</dbReference>
<keyword evidence="4 7" id="KW-0067">ATP-binding</keyword>
<dbReference type="Pfam" id="PF00571">
    <property type="entry name" value="CBS"/>
    <property type="match status" value="1"/>
</dbReference>
<organism evidence="10 11">
    <name type="scientific">Thiorhodovibrio frisius</name>
    <dbReference type="NCBI Taxonomy" id="631362"/>
    <lineage>
        <taxon>Bacteria</taxon>
        <taxon>Pseudomonadati</taxon>
        <taxon>Pseudomonadota</taxon>
        <taxon>Gammaproteobacteria</taxon>
        <taxon>Chromatiales</taxon>
        <taxon>Chromatiaceae</taxon>
        <taxon>Thiorhodovibrio</taxon>
    </lineage>
</organism>
<evidence type="ECO:0000313" key="11">
    <source>
        <dbReference type="Proteomes" id="UP000002964"/>
    </source>
</evidence>
<dbReference type="Gene3D" id="3.40.50.300">
    <property type="entry name" value="P-loop containing nucleotide triphosphate hydrolases"/>
    <property type="match status" value="1"/>
</dbReference>
<dbReference type="GO" id="GO:0016887">
    <property type="term" value="F:ATP hydrolysis activity"/>
    <property type="evidence" value="ECO:0007669"/>
    <property type="project" value="UniProtKB-UniRule"/>
</dbReference>
<evidence type="ECO:0000256" key="4">
    <source>
        <dbReference type="ARBA" id="ARBA00022840"/>
    </source>
</evidence>
<evidence type="ECO:0000259" key="8">
    <source>
        <dbReference type="PROSITE" id="PS50893"/>
    </source>
</evidence>
<dbReference type="InterPro" id="IPR000644">
    <property type="entry name" value="CBS_dom"/>
</dbReference>
<comment type="catalytic activity">
    <reaction evidence="7">
        <text>a quaternary ammonium(out) + ATP + H2O = a quaternary ammonium(in) + ADP + phosphate + H(+)</text>
        <dbReference type="Rhea" id="RHEA:11036"/>
        <dbReference type="ChEBI" id="CHEBI:15377"/>
        <dbReference type="ChEBI" id="CHEBI:15378"/>
        <dbReference type="ChEBI" id="CHEBI:30616"/>
        <dbReference type="ChEBI" id="CHEBI:35267"/>
        <dbReference type="ChEBI" id="CHEBI:43474"/>
        <dbReference type="ChEBI" id="CHEBI:456216"/>
    </reaction>
</comment>
<dbReference type="CDD" id="cd03294">
    <property type="entry name" value="ABC_Pro_Gly_Betaine"/>
    <property type="match status" value="1"/>
</dbReference>
<dbReference type="NCBIfam" id="NF007480">
    <property type="entry name" value="PRK10070.1"/>
    <property type="match status" value="1"/>
</dbReference>
<dbReference type="Proteomes" id="UP000002964">
    <property type="component" value="Unassembled WGS sequence"/>
</dbReference>
<dbReference type="InterPro" id="IPR017871">
    <property type="entry name" value="ABC_transporter-like_CS"/>
</dbReference>
<dbReference type="SUPFAM" id="SSF54631">
    <property type="entry name" value="CBS-domain pair"/>
    <property type="match status" value="1"/>
</dbReference>
<dbReference type="EMBL" id="JH603169">
    <property type="protein sequence ID" value="EIC22233.1"/>
    <property type="molecule type" value="Genomic_DNA"/>
</dbReference>
<evidence type="ECO:0000259" key="9">
    <source>
        <dbReference type="PROSITE" id="PS51371"/>
    </source>
</evidence>
<dbReference type="STRING" id="631362.Thi970DRAFT_02486"/>
<dbReference type="SUPFAM" id="SSF52540">
    <property type="entry name" value="P-loop containing nucleoside triphosphate hydrolases"/>
    <property type="match status" value="1"/>
</dbReference>
<dbReference type="GO" id="GO:0006865">
    <property type="term" value="P:amino acid transport"/>
    <property type="evidence" value="ECO:0007669"/>
    <property type="project" value="UniProtKB-UniRule"/>
</dbReference>
<dbReference type="HOGENOM" id="CLU_000604_1_1_6"/>
<dbReference type="eggNOG" id="COG4175">
    <property type="taxonomic scope" value="Bacteria"/>
</dbReference>
<dbReference type="GO" id="GO:0015418">
    <property type="term" value="F:ABC-type quaternary ammonium compound transporting activity"/>
    <property type="evidence" value="ECO:0007669"/>
    <property type="project" value="UniProtKB-EC"/>
</dbReference>
<gene>
    <name evidence="10" type="ORF">Thi970DRAFT_02486</name>
</gene>
<dbReference type="Gene3D" id="3.10.580.10">
    <property type="entry name" value="CBS-domain"/>
    <property type="match status" value="1"/>
</dbReference>
<dbReference type="GO" id="GO:0005886">
    <property type="term" value="C:plasma membrane"/>
    <property type="evidence" value="ECO:0007669"/>
    <property type="project" value="UniProtKB-SubCell"/>
</dbReference>
<keyword evidence="11" id="KW-1185">Reference proteome</keyword>
<keyword evidence="7" id="KW-1003">Cell membrane</keyword>
<dbReference type="InterPro" id="IPR051921">
    <property type="entry name" value="ABC_osmolyte_uptake_ATP-bind"/>
</dbReference>
<evidence type="ECO:0000256" key="2">
    <source>
        <dbReference type="ARBA" id="ARBA00022448"/>
    </source>
</evidence>
<dbReference type="PROSITE" id="PS51371">
    <property type="entry name" value="CBS"/>
    <property type="match status" value="1"/>
</dbReference>
<dbReference type="InterPro" id="IPR046342">
    <property type="entry name" value="CBS_dom_sf"/>
</dbReference>
<dbReference type="InterPro" id="IPR005892">
    <property type="entry name" value="Gly-betaine_transp_ATP-bd"/>
</dbReference>